<reference evidence="10" key="1">
    <citation type="journal article" date="2016" name="Nat. Genet.">
        <title>A high-quality carrot genome assembly provides new insights into carotenoid accumulation and asterid genome evolution.</title>
        <authorList>
            <person name="Iorizzo M."/>
            <person name="Ellison S."/>
            <person name="Senalik D."/>
            <person name="Zeng P."/>
            <person name="Satapoomin P."/>
            <person name="Huang J."/>
            <person name="Bowman M."/>
            <person name="Iovene M."/>
            <person name="Sanseverino W."/>
            <person name="Cavagnaro P."/>
            <person name="Yildiz M."/>
            <person name="Macko-Podgorni A."/>
            <person name="Moranska E."/>
            <person name="Grzebelus E."/>
            <person name="Grzebelus D."/>
            <person name="Ashrafi H."/>
            <person name="Zheng Z."/>
            <person name="Cheng S."/>
            <person name="Spooner D."/>
            <person name="Van Deynze A."/>
            <person name="Simon P."/>
        </authorList>
    </citation>
    <scope>NUCLEOTIDE SEQUENCE [LARGE SCALE GENOMIC DNA]</scope>
    <source>
        <tissue evidence="10">Leaf</tissue>
    </source>
</reference>
<evidence type="ECO:0000256" key="3">
    <source>
        <dbReference type="ARBA" id="ARBA00022478"/>
    </source>
</evidence>
<evidence type="ECO:0000256" key="1">
    <source>
        <dbReference type="ARBA" id="ARBA00004123"/>
    </source>
</evidence>
<dbReference type="Pfam" id="PF02721">
    <property type="entry name" value="DUF223"/>
    <property type="match status" value="1"/>
</dbReference>
<evidence type="ECO:0000259" key="7">
    <source>
        <dbReference type="Pfam" id="PF02721"/>
    </source>
</evidence>
<sequence>MKTRARKEMDPLEFNAESLMEIKPVKNIKLEKSQRMHAWIPTSRNDEMARVMHIRKIYKIRNFTVQFHKPTDKFRCLRNDKQIVFTKDTTVQDMAENEVMIPLDYFDFYEHSQLKELSEQTTYLTDVVGIIKRHEDFRDLENKHGQKQKQSKLVITDGRSNVNITFWDSFGIKFETDMKQVVQKPVIIIISCCRVGKWDGEIDISNVPATRIYLNYKHHVVDQLRKMLANPDFVKQALAEKKKMEILLMKIEDIKKLGKEYIDNKVLTHIRITSVEHTTNWCYTACSGCWKEIKLENSIPVCEPCNRFVPYPEIRYRISVKAEDATGEVQVILGDREVRTLILKRARQLLEEHAGSGDMPQCLKTLAGKDYSVVLNIKEMNISKSFHVYWASNICNGFIRWGEKNRTVDQENTTSTQNQPTTSTNTGQTTTSTYTGQANLRPHTTNAWRIKVRVSRMWRTLNRHGETVALHLILIDELGGRIHASIPPQNIDQLEIHLNEGGTYNVHNFVVRPYSAMQTERCFQNDIYIQMYHMTEVFVTGGVDYIPAHIFQFTDLSAIINAALQNIFLIDVVGILRQFQPIRNFKNKYNQEQSCIRFTINDMHTSAEVTFYNELAHSFHQAIQQADEHPIIVIISSCQSKFIQGEPKLSNLQATRYFLNHNHEAVEDLRNALRFVAKMFLKAQLQWNVIIPAENLDAEGLALQKAIIVRLLGEFSAKKATSTLGYFVAVTTLDKVGEGKVRQHSGDVLFPVTFSCITYKAFAGEILEGEVYKISKKFVLLRCGPLEKIFMEMQGYSYVPGENPVLMSEKSSKIEKGVKLRVMVIRVMYMEAEREFQAFAKLDGDHLGPI</sequence>
<dbReference type="GO" id="GO:0005634">
    <property type="term" value="C:nucleus"/>
    <property type="evidence" value="ECO:0007669"/>
    <property type="project" value="UniProtKB-SubCell"/>
</dbReference>
<evidence type="ECO:0008006" key="11">
    <source>
        <dbReference type="Google" id="ProtNLM"/>
    </source>
</evidence>
<keyword evidence="3" id="KW-0240">DNA-directed RNA polymerase</keyword>
<dbReference type="Pfam" id="PF08646">
    <property type="entry name" value="Rep_fac-A_C"/>
    <property type="match status" value="1"/>
</dbReference>
<feature type="compositionally biased region" description="Low complexity" evidence="6">
    <location>
        <begin position="412"/>
        <end position="435"/>
    </location>
</feature>
<evidence type="ECO:0000256" key="4">
    <source>
        <dbReference type="ARBA" id="ARBA00023125"/>
    </source>
</evidence>
<evidence type="ECO:0000259" key="9">
    <source>
        <dbReference type="Pfam" id="PF16900"/>
    </source>
</evidence>
<dbReference type="InterPro" id="IPR031657">
    <property type="entry name" value="REPA_OB_2"/>
</dbReference>
<keyword evidence="5" id="KW-0804">Transcription</keyword>
<dbReference type="Pfam" id="PF16900">
    <property type="entry name" value="REPA_OB_2"/>
    <property type="match status" value="1"/>
</dbReference>
<dbReference type="PANTHER" id="PTHR47165:SF4">
    <property type="entry name" value="OS03G0429900 PROTEIN"/>
    <property type="match status" value="1"/>
</dbReference>
<comment type="similarity">
    <text evidence="2">Belongs to the eukaryotic RPB7/RPC8 RNA polymerase subunit family.</text>
</comment>
<dbReference type="InterPro" id="IPR013955">
    <property type="entry name" value="Rep_factor-A_C"/>
</dbReference>
<protein>
    <recommendedName>
        <fullName evidence="11">Replication protein A OB domain-containing protein</fullName>
    </recommendedName>
</protein>
<dbReference type="EMBL" id="LNRQ01000007">
    <property type="protein sequence ID" value="KZM87090.1"/>
    <property type="molecule type" value="Genomic_DNA"/>
</dbReference>
<dbReference type="AlphaFoldDB" id="A0A161ZLT0"/>
<gene>
    <name evidence="10" type="ORF">DCAR_024224</name>
</gene>
<comment type="caution">
    <text evidence="10">The sequence shown here is derived from an EMBL/GenBank/DDBJ whole genome shotgun (WGS) entry which is preliminary data.</text>
</comment>
<evidence type="ECO:0000256" key="5">
    <source>
        <dbReference type="ARBA" id="ARBA00023163"/>
    </source>
</evidence>
<dbReference type="PANTHER" id="PTHR47165">
    <property type="entry name" value="OS03G0429900 PROTEIN"/>
    <property type="match status" value="1"/>
</dbReference>
<dbReference type="Gene3D" id="3.30.1490.120">
    <property type="entry name" value="RNA polymerase Rpb7-like, N-terminal domain"/>
    <property type="match status" value="1"/>
</dbReference>
<comment type="subcellular location">
    <subcellularLocation>
        <location evidence="1">Nucleus</location>
    </subcellularLocation>
</comment>
<dbReference type="GO" id="GO:0003677">
    <property type="term" value="F:DNA binding"/>
    <property type="evidence" value="ECO:0007669"/>
    <property type="project" value="UniProtKB-KW"/>
</dbReference>
<dbReference type="Gramene" id="KZM87090">
    <property type="protein sequence ID" value="KZM87090"/>
    <property type="gene ID" value="DCAR_024224"/>
</dbReference>
<dbReference type="CDD" id="cd04480">
    <property type="entry name" value="RPA1_DBD_A_like"/>
    <property type="match status" value="1"/>
</dbReference>
<proteinExistence type="inferred from homology"/>
<dbReference type="SUPFAM" id="SSF50249">
    <property type="entry name" value="Nucleic acid-binding proteins"/>
    <property type="match status" value="4"/>
</dbReference>
<keyword evidence="4" id="KW-0238">DNA-binding</keyword>
<evidence type="ECO:0000256" key="6">
    <source>
        <dbReference type="SAM" id="MobiDB-lite"/>
    </source>
</evidence>
<feature type="region of interest" description="Disordered" evidence="6">
    <location>
        <begin position="409"/>
        <end position="438"/>
    </location>
</feature>
<dbReference type="GO" id="GO:0000428">
    <property type="term" value="C:DNA-directed RNA polymerase complex"/>
    <property type="evidence" value="ECO:0007669"/>
    <property type="project" value="UniProtKB-KW"/>
</dbReference>
<dbReference type="STRING" id="79200.A0A161ZLT0"/>
<organism evidence="10">
    <name type="scientific">Daucus carota subsp. sativus</name>
    <name type="common">Carrot</name>
    <dbReference type="NCBI Taxonomy" id="79200"/>
    <lineage>
        <taxon>Eukaryota</taxon>
        <taxon>Viridiplantae</taxon>
        <taxon>Streptophyta</taxon>
        <taxon>Embryophyta</taxon>
        <taxon>Tracheophyta</taxon>
        <taxon>Spermatophyta</taxon>
        <taxon>Magnoliopsida</taxon>
        <taxon>eudicotyledons</taxon>
        <taxon>Gunneridae</taxon>
        <taxon>Pentapetalae</taxon>
        <taxon>asterids</taxon>
        <taxon>campanulids</taxon>
        <taxon>Apiales</taxon>
        <taxon>Apiaceae</taxon>
        <taxon>Apioideae</taxon>
        <taxon>Scandiceae</taxon>
        <taxon>Daucinae</taxon>
        <taxon>Daucus</taxon>
        <taxon>Daucus sect. Daucus</taxon>
    </lineage>
</organism>
<dbReference type="Gene3D" id="2.40.50.140">
    <property type="entry name" value="Nucleic acid-binding proteins"/>
    <property type="match status" value="6"/>
</dbReference>
<dbReference type="InterPro" id="IPR012340">
    <property type="entry name" value="NA-bd_OB-fold"/>
</dbReference>
<dbReference type="InterPro" id="IPR003871">
    <property type="entry name" value="RFA1B/D_OB_1st"/>
</dbReference>
<feature type="domain" description="Replication protein A 70 kDa DNA-binding subunit B/D first OB fold" evidence="7">
    <location>
        <begin position="439"/>
        <end position="537"/>
    </location>
</feature>
<dbReference type="SUPFAM" id="SSF88798">
    <property type="entry name" value="N-terminal, heterodimerisation domain of RBP7 (RpoE)"/>
    <property type="match status" value="1"/>
</dbReference>
<feature type="domain" description="Replication factor A C-terminal" evidence="8">
    <location>
        <begin position="278"/>
        <end position="374"/>
    </location>
</feature>
<accession>A0A161ZLT0</accession>
<dbReference type="FunFam" id="3.30.1490.120:FF:000001">
    <property type="entry name" value="DNA-directed RNA polymerase II subunit RPB7"/>
    <property type="match status" value="1"/>
</dbReference>
<evidence type="ECO:0000256" key="2">
    <source>
        <dbReference type="ARBA" id="ARBA00009307"/>
    </source>
</evidence>
<evidence type="ECO:0000259" key="8">
    <source>
        <dbReference type="Pfam" id="PF08646"/>
    </source>
</evidence>
<name>A0A161ZLT0_DAUCS</name>
<evidence type="ECO:0000313" key="10">
    <source>
        <dbReference type="EMBL" id="KZM87090.1"/>
    </source>
</evidence>
<dbReference type="InterPro" id="IPR036898">
    <property type="entry name" value="RNA_pol_Rpb7-like_N_sf"/>
</dbReference>
<feature type="domain" description="Replication protein A OB" evidence="9">
    <location>
        <begin position="122"/>
        <end position="209"/>
    </location>
</feature>